<dbReference type="InterPro" id="IPR013096">
    <property type="entry name" value="Cupin_2"/>
</dbReference>
<dbReference type="InterPro" id="IPR011051">
    <property type="entry name" value="RmlC_Cupin_sf"/>
</dbReference>
<feature type="region of interest" description="Disordered" evidence="1">
    <location>
        <begin position="181"/>
        <end position="201"/>
    </location>
</feature>
<dbReference type="Proteomes" id="UP000664203">
    <property type="component" value="Unassembled WGS sequence"/>
</dbReference>
<protein>
    <recommendedName>
        <fullName evidence="2">Cupin type-2 domain-containing protein</fullName>
    </recommendedName>
</protein>
<dbReference type="SUPFAM" id="SSF51182">
    <property type="entry name" value="RmlC-like cupins"/>
    <property type="match status" value="1"/>
</dbReference>
<comment type="caution">
    <text evidence="3">The sequence shown here is derived from an EMBL/GenBank/DDBJ whole genome shotgun (WGS) entry which is preliminary data.</text>
</comment>
<organism evidence="3 4">
    <name type="scientific">Alectoria fallacina</name>
    <dbReference type="NCBI Taxonomy" id="1903189"/>
    <lineage>
        <taxon>Eukaryota</taxon>
        <taxon>Fungi</taxon>
        <taxon>Dikarya</taxon>
        <taxon>Ascomycota</taxon>
        <taxon>Pezizomycotina</taxon>
        <taxon>Lecanoromycetes</taxon>
        <taxon>OSLEUM clade</taxon>
        <taxon>Lecanoromycetidae</taxon>
        <taxon>Lecanorales</taxon>
        <taxon>Lecanorineae</taxon>
        <taxon>Parmeliaceae</taxon>
        <taxon>Alectoria</taxon>
    </lineage>
</organism>
<feature type="compositionally biased region" description="Basic and acidic residues" evidence="1">
    <location>
        <begin position="186"/>
        <end position="201"/>
    </location>
</feature>
<feature type="domain" description="Cupin type-2" evidence="2">
    <location>
        <begin position="95"/>
        <end position="162"/>
    </location>
</feature>
<accession>A0A8H3IZH8</accession>
<reference evidence="3" key="1">
    <citation type="submission" date="2021-03" db="EMBL/GenBank/DDBJ databases">
        <authorList>
            <person name="Tagirdzhanova G."/>
        </authorList>
    </citation>
    <scope>NUCLEOTIDE SEQUENCE</scope>
</reference>
<dbReference type="EMBL" id="CAJPDR010000403">
    <property type="protein sequence ID" value="CAF9935244.1"/>
    <property type="molecule type" value="Genomic_DNA"/>
</dbReference>
<dbReference type="PANTHER" id="PTHR36156">
    <property type="entry name" value="SLR2101 PROTEIN"/>
    <property type="match status" value="1"/>
</dbReference>
<evidence type="ECO:0000313" key="4">
    <source>
        <dbReference type="Proteomes" id="UP000664203"/>
    </source>
</evidence>
<dbReference type="InterPro" id="IPR047142">
    <property type="entry name" value="OryJ/VirC-like"/>
</dbReference>
<gene>
    <name evidence="3" type="ORF">ALECFALPRED_006345</name>
</gene>
<evidence type="ECO:0000259" key="2">
    <source>
        <dbReference type="Pfam" id="PF07883"/>
    </source>
</evidence>
<dbReference type="InterPro" id="IPR014710">
    <property type="entry name" value="RmlC-like_jellyroll"/>
</dbReference>
<evidence type="ECO:0000256" key="1">
    <source>
        <dbReference type="SAM" id="MobiDB-lite"/>
    </source>
</evidence>
<name>A0A8H3IZH8_9LECA</name>
<evidence type="ECO:0000313" key="3">
    <source>
        <dbReference type="EMBL" id="CAF9935244.1"/>
    </source>
</evidence>
<proteinExistence type="predicted"/>
<keyword evidence="4" id="KW-1185">Reference proteome</keyword>
<dbReference type="OrthoDB" id="5840532at2759"/>
<sequence length="201" mass="21872">MSDPRPRNETQLSPGLPGLTHHITGHDASGQSIVESDRPGTWTPWINGTMAFDVVYTTSSFPPNMNGNADLATHDKIIQSKQLGLVNPNGTVARMVDFGPGTRALMHRTQSLDYGIILEGEVEMILDDGVTRIMKRGDVAVQRGTNHGWRNTSSTEWARMFFVLQDAQKIEIGGKEIEEELSGAGKDAEALAGRKEAGSKT</sequence>
<dbReference type="AlphaFoldDB" id="A0A8H3IZH8"/>
<dbReference type="Gene3D" id="2.60.120.10">
    <property type="entry name" value="Jelly Rolls"/>
    <property type="match status" value="1"/>
</dbReference>
<dbReference type="CDD" id="cd02231">
    <property type="entry name" value="cupin_BLL6423-like"/>
    <property type="match status" value="1"/>
</dbReference>
<feature type="region of interest" description="Disordered" evidence="1">
    <location>
        <begin position="1"/>
        <end position="36"/>
    </location>
</feature>
<dbReference type="Pfam" id="PF07883">
    <property type="entry name" value="Cupin_2"/>
    <property type="match status" value="1"/>
</dbReference>
<dbReference type="PANTHER" id="PTHR36156:SF2">
    <property type="entry name" value="CUPIN TYPE-2 DOMAIN-CONTAINING PROTEIN"/>
    <property type="match status" value="1"/>
</dbReference>